<dbReference type="PANTHER" id="PTHR33240">
    <property type="entry name" value="OS08G0508500 PROTEIN"/>
    <property type="match status" value="1"/>
</dbReference>
<keyword evidence="2" id="KW-1185">Reference proteome</keyword>
<dbReference type="PANTHER" id="PTHR33240:SF17">
    <property type="entry name" value="EUKARYOTIC PEPTIDE CHAIN RELEASE FACTOR GTP-BINDING SUBUNIT-LIKE"/>
    <property type="match status" value="1"/>
</dbReference>
<dbReference type="AlphaFoldDB" id="A0A9Q1QDJ3"/>
<comment type="caution">
    <text evidence="1">The sequence shown here is derived from an EMBL/GenBank/DDBJ whole genome shotgun (WGS) entry which is preliminary data.</text>
</comment>
<evidence type="ECO:0000313" key="2">
    <source>
        <dbReference type="Proteomes" id="UP001153076"/>
    </source>
</evidence>
<dbReference type="EMBL" id="JAKOGI010000281">
    <property type="protein sequence ID" value="KAJ8437774.1"/>
    <property type="molecule type" value="Genomic_DNA"/>
</dbReference>
<name>A0A9Q1QDJ3_9CARY</name>
<proteinExistence type="predicted"/>
<dbReference type="Proteomes" id="UP001153076">
    <property type="component" value="Unassembled WGS sequence"/>
</dbReference>
<protein>
    <submittedName>
        <fullName evidence="1">Uncharacterized protein</fullName>
    </submittedName>
</protein>
<gene>
    <name evidence="1" type="ORF">Cgig2_024078</name>
</gene>
<evidence type="ECO:0000313" key="1">
    <source>
        <dbReference type="EMBL" id="KAJ8437774.1"/>
    </source>
</evidence>
<sequence length="472" mass="51995">MTRSAWKAQLRGTQQVLTTEQGARVTVPTMVFGEQEAPRFTSPHNDPLLVEMKIASAIVRRILIDTGSSVDIITWDFLKKLTYPGLDIIPLVHPILGFGEQESKYSLKKRRRRRKRKRGVTYWAFHYPHGPYLRESRAQHPGGWSPHPLGHHPHRTGDKLHLLGIPTLGLGLQAFIDMMEVGLERPPRILEPTSPRPCIDTPMCSHGLIDNFTPSPAVTSASALESASSSWCCRSFFSPFRVSFSSFSFSQRRWYRVTSPSSLLRSTVAFTPQAKASAIVTSSSVTLWGSEVPEETKSCDLTKVGPDEVRRRLTGTRGSTTGISHGLRGAKGFSEAGGSVSSRPASHTMRRGGLIVPHIPAWIGTEAAVSSGRPSKALSFFFLMALGFGRHLFGGGVPGLENHQFRPCLLCKEQKGFRSEPSKKADQNRSGKPAAARKQMFPKNFNLGSQFKGSLSLDLLFLFLGPFTDSIA</sequence>
<accession>A0A9Q1QDJ3</accession>
<organism evidence="1 2">
    <name type="scientific">Carnegiea gigantea</name>
    <dbReference type="NCBI Taxonomy" id="171969"/>
    <lineage>
        <taxon>Eukaryota</taxon>
        <taxon>Viridiplantae</taxon>
        <taxon>Streptophyta</taxon>
        <taxon>Embryophyta</taxon>
        <taxon>Tracheophyta</taxon>
        <taxon>Spermatophyta</taxon>
        <taxon>Magnoliopsida</taxon>
        <taxon>eudicotyledons</taxon>
        <taxon>Gunneridae</taxon>
        <taxon>Pentapetalae</taxon>
        <taxon>Caryophyllales</taxon>
        <taxon>Cactineae</taxon>
        <taxon>Cactaceae</taxon>
        <taxon>Cactoideae</taxon>
        <taxon>Echinocereeae</taxon>
        <taxon>Carnegiea</taxon>
    </lineage>
</organism>
<reference evidence="1" key="1">
    <citation type="submission" date="2022-04" db="EMBL/GenBank/DDBJ databases">
        <title>Carnegiea gigantea Genome sequencing and assembly v2.</title>
        <authorList>
            <person name="Copetti D."/>
            <person name="Sanderson M.J."/>
            <person name="Burquez A."/>
            <person name="Wojciechowski M.F."/>
        </authorList>
    </citation>
    <scope>NUCLEOTIDE SEQUENCE</scope>
    <source>
        <strain evidence="1">SGP5-SGP5p</strain>
        <tissue evidence="1">Aerial part</tissue>
    </source>
</reference>